<evidence type="ECO:0000313" key="1">
    <source>
        <dbReference type="EMBL" id="JAD57427.1"/>
    </source>
</evidence>
<dbReference type="EMBL" id="GBRH01240468">
    <property type="protein sequence ID" value="JAD57427.1"/>
    <property type="molecule type" value="Transcribed_RNA"/>
</dbReference>
<name>A0A0A9BDP4_ARUDO</name>
<dbReference type="AlphaFoldDB" id="A0A0A9BDP4"/>
<organism evidence="1">
    <name type="scientific">Arundo donax</name>
    <name type="common">Giant reed</name>
    <name type="synonym">Donax arundinaceus</name>
    <dbReference type="NCBI Taxonomy" id="35708"/>
    <lineage>
        <taxon>Eukaryota</taxon>
        <taxon>Viridiplantae</taxon>
        <taxon>Streptophyta</taxon>
        <taxon>Embryophyta</taxon>
        <taxon>Tracheophyta</taxon>
        <taxon>Spermatophyta</taxon>
        <taxon>Magnoliopsida</taxon>
        <taxon>Liliopsida</taxon>
        <taxon>Poales</taxon>
        <taxon>Poaceae</taxon>
        <taxon>PACMAD clade</taxon>
        <taxon>Arundinoideae</taxon>
        <taxon>Arundineae</taxon>
        <taxon>Arundo</taxon>
    </lineage>
</organism>
<accession>A0A0A9BDP4</accession>
<proteinExistence type="predicted"/>
<reference evidence="1" key="1">
    <citation type="submission" date="2014-09" db="EMBL/GenBank/DDBJ databases">
        <authorList>
            <person name="Magalhaes I.L.F."/>
            <person name="Oliveira U."/>
            <person name="Santos F.R."/>
            <person name="Vidigal T.H.D.A."/>
            <person name="Brescovit A.D."/>
            <person name="Santos A.J."/>
        </authorList>
    </citation>
    <scope>NUCLEOTIDE SEQUENCE</scope>
    <source>
        <tissue evidence="1">Shoot tissue taken approximately 20 cm above the soil surface</tissue>
    </source>
</reference>
<sequence length="78" mass="9243">MIAHETYFCLREYIIRNQCLGCVYNTKHGNTDVEHKCKAQIFLVALSFYLFPPFENLYLLGELILHVLRKKEKYNCSP</sequence>
<reference evidence="1" key="2">
    <citation type="journal article" date="2015" name="Data Brief">
        <title>Shoot transcriptome of the giant reed, Arundo donax.</title>
        <authorList>
            <person name="Barrero R.A."/>
            <person name="Guerrero F.D."/>
            <person name="Moolhuijzen P."/>
            <person name="Goolsby J.A."/>
            <person name="Tidwell J."/>
            <person name="Bellgard S.E."/>
            <person name="Bellgard M.I."/>
        </authorList>
    </citation>
    <scope>NUCLEOTIDE SEQUENCE</scope>
    <source>
        <tissue evidence="1">Shoot tissue taken approximately 20 cm above the soil surface</tissue>
    </source>
</reference>
<protein>
    <submittedName>
        <fullName evidence="1">Uncharacterized protein</fullName>
    </submittedName>
</protein>